<dbReference type="SUPFAM" id="SSF52833">
    <property type="entry name" value="Thioredoxin-like"/>
    <property type="match status" value="1"/>
</dbReference>
<keyword evidence="3" id="KW-1185">Reference proteome</keyword>
<feature type="domain" description="GST N-terminal" evidence="1">
    <location>
        <begin position="5"/>
        <end position="84"/>
    </location>
</feature>
<name>A0A8E2AUB3_9APHY</name>
<dbReference type="InterPro" id="IPR004045">
    <property type="entry name" value="Glutathione_S-Trfase_N"/>
</dbReference>
<proteinExistence type="predicted"/>
<dbReference type="Pfam" id="PF25907">
    <property type="entry name" value="DUF7962"/>
    <property type="match status" value="1"/>
</dbReference>
<sequence length="339" mass="37797">MASNAPVVLYQYDASPISTKVKNILALKGIPHKRVNVATMPPRPELLMLGVSYRLIPVLAIGNDVYCDSSLIAPVLERRFPPSEGYGTIFPKRKGGGNSDPGIIKAYSTFYVEKVISSLVSKSIPFHKFGPAFVKDRSEWLGIKIDPDPKKLEEHYPYSRSALASHLLLLEEQLADGREWLMDTETPSLADLSAHLVFNWVRFFKALRDVYKEHGYPRTTSWLTRLSEYLDERQKTGKAAFENISGPEGADIVWSSPYEDLEFIGFDDLESGRLHVKRGEIVSIIPDDNGKVPTVGKLVALNREEAVIEVTGSSGSLAYCHFPRIAFTIQSESRLGAKL</sequence>
<protein>
    <recommendedName>
        <fullName evidence="1">GST N-terminal domain-containing protein</fullName>
    </recommendedName>
</protein>
<dbReference type="Proteomes" id="UP000250043">
    <property type="component" value="Unassembled WGS sequence"/>
</dbReference>
<dbReference type="OrthoDB" id="202840at2759"/>
<dbReference type="InterPro" id="IPR058268">
    <property type="entry name" value="DUF7962"/>
</dbReference>
<dbReference type="Pfam" id="PF13417">
    <property type="entry name" value="GST_N_3"/>
    <property type="match status" value="1"/>
</dbReference>
<reference evidence="2 3" key="1">
    <citation type="submission" date="2016-07" db="EMBL/GenBank/DDBJ databases">
        <title>Draft genome of the white-rot fungus Obba rivulosa 3A-2.</title>
        <authorList>
            <consortium name="DOE Joint Genome Institute"/>
            <person name="Miettinen O."/>
            <person name="Riley R."/>
            <person name="Acob R."/>
            <person name="Barry K."/>
            <person name="Cullen D."/>
            <person name="De Vries R."/>
            <person name="Hainaut M."/>
            <person name="Hatakka A."/>
            <person name="Henrissat B."/>
            <person name="Hilden K."/>
            <person name="Kuo R."/>
            <person name="Labutti K."/>
            <person name="Lipzen A."/>
            <person name="Makela M.R."/>
            <person name="Sandor L."/>
            <person name="Spatafora J.W."/>
            <person name="Grigoriev I.V."/>
            <person name="Hibbett D.S."/>
        </authorList>
    </citation>
    <scope>NUCLEOTIDE SEQUENCE [LARGE SCALE GENOMIC DNA]</scope>
    <source>
        <strain evidence="2 3">3A-2</strain>
    </source>
</reference>
<evidence type="ECO:0000313" key="3">
    <source>
        <dbReference type="Proteomes" id="UP000250043"/>
    </source>
</evidence>
<evidence type="ECO:0000313" key="2">
    <source>
        <dbReference type="EMBL" id="OCH88277.1"/>
    </source>
</evidence>
<dbReference type="InterPro" id="IPR036249">
    <property type="entry name" value="Thioredoxin-like_sf"/>
</dbReference>
<organism evidence="2 3">
    <name type="scientific">Obba rivulosa</name>
    <dbReference type="NCBI Taxonomy" id="1052685"/>
    <lineage>
        <taxon>Eukaryota</taxon>
        <taxon>Fungi</taxon>
        <taxon>Dikarya</taxon>
        <taxon>Basidiomycota</taxon>
        <taxon>Agaricomycotina</taxon>
        <taxon>Agaricomycetes</taxon>
        <taxon>Polyporales</taxon>
        <taxon>Gelatoporiaceae</taxon>
        <taxon>Obba</taxon>
    </lineage>
</organism>
<accession>A0A8E2AUB3</accession>
<dbReference type="PROSITE" id="PS50404">
    <property type="entry name" value="GST_NTER"/>
    <property type="match status" value="1"/>
</dbReference>
<dbReference type="SUPFAM" id="SSF47616">
    <property type="entry name" value="GST C-terminal domain-like"/>
    <property type="match status" value="1"/>
</dbReference>
<dbReference type="EMBL" id="KV722457">
    <property type="protein sequence ID" value="OCH88277.1"/>
    <property type="molecule type" value="Genomic_DNA"/>
</dbReference>
<evidence type="ECO:0000259" key="1">
    <source>
        <dbReference type="PROSITE" id="PS50404"/>
    </source>
</evidence>
<dbReference type="CDD" id="cd00570">
    <property type="entry name" value="GST_N_family"/>
    <property type="match status" value="1"/>
</dbReference>
<dbReference type="InterPro" id="IPR036282">
    <property type="entry name" value="Glutathione-S-Trfase_C_sf"/>
</dbReference>
<gene>
    <name evidence="2" type="ORF">OBBRIDRAFT_889230</name>
</gene>
<dbReference type="Gene3D" id="3.40.30.110">
    <property type="match status" value="2"/>
</dbReference>
<dbReference type="AlphaFoldDB" id="A0A8E2AUB3"/>